<evidence type="ECO:0000313" key="1">
    <source>
        <dbReference type="EMBL" id="EPF72115.1"/>
    </source>
</evidence>
<reference evidence="1 2" key="1">
    <citation type="submission" date="2013-06" db="EMBL/GenBank/DDBJ databases">
        <title>The Genome Sequence of Acinetobacter rudis CIP 110305.</title>
        <authorList>
            <consortium name="The Broad Institute Genome Sequencing Platform"/>
            <consortium name="The Broad Institute Genome Sequencing Center for Infectious Disease"/>
            <person name="Cerqueira G."/>
            <person name="Feldgarden M."/>
            <person name="Courvalin P."/>
            <person name="Perichon B."/>
            <person name="Grillot-Courvalin C."/>
            <person name="Clermont D."/>
            <person name="Rocha E."/>
            <person name="Yoon E.-J."/>
            <person name="Nemec A."/>
            <person name="Young S.K."/>
            <person name="Zeng Q."/>
            <person name="Gargeya S."/>
            <person name="Fitzgerald M."/>
            <person name="Abouelleil A."/>
            <person name="Alvarado L."/>
            <person name="Berlin A.M."/>
            <person name="Chapman S.B."/>
            <person name="Dewar J."/>
            <person name="Goldberg J."/>
            <person name="Griggs A."/>
            <person name="Gujja S."/>
            <person name="Hansen M."/>
            <person name="Howarth C."/>
            <person name="Imamovic A."/>
            <person name="Larimer J."/>
            <person name="McCowan C."/>
            <person name="Murphy C."/>
            <person name="Pearson M."/>
            <person name="Priest M."/>
            <person name="Roberts A."/>
            <person name="Saif S."/>
            <person name="Shea T."/>
            <person name="Sykes S."/>
            <person name="Wortman J."/>
            <person name="Nusbaum C."/>
            <person name="Birren B."/>
        </authorList>
    </citation>
    <scope>NUCLEOTIDE SEQUENCE [LARGE SCALE GENOMIC DNA]</scope>
    <source>
        <strain evidence="1 2">CIP 110305</strain>
    </source>
</reference>
<dbReference type="HOGENOM" id="CLU_2893662_0_0_6"/>
<dbReference type="PATRIC" id="fig|421052.3.peg.2113"/>
<protein>
    <submittedName>
        <fullName evidence="1">Uncharacterized protein</fullName>
    </submittedName>
</protein>
<accession>S3MWF0</accession>
<evidence type="ECO:0000313" key="2">
    <source>
        <dbReference type="Proteomes" id="UP000014568"/>
    </source>
</evidence>
<proteinExistence type="predicted"/>
<dbReference type="RefSeq" id="WP_016656571.1">
    <property type="nucleotide sequence ID" value="NZ_KE340353.1"/>
</dbReference>
<dbReference type="EMBL" id="ATGI01000030">
    <property type="protein sequence ID" value="EPF72115.1"/>
    <property type="molecule type" value="Genomic_DNA"/>
</dbReference>
<sequence>MLVKINDGYFVNPKNVTYARLIENGGQTMLNIHFVGGDRVAITIDKESSEEQVGNILRKVTE</sequence>
<name>S3MWF0_9GAMM</name>
<dbReference type="STRING" id="632955.GCA_000829675_00299"/>
<organism evidence="1 2">
    <name type="scientific">Acinetobacter rudis CIP 110305</name>
    <dbReference type="NCBI Taxonomy" id="421052"/>
    <lineage>
        <taxon>Bacteria</taxon>
        <taxon>Pseudomonadati</taxon>
        <taxon>Pseudomonadota</taxon>
        <taxon>Gammaproteobacteria</taxon>
        <taxon>Moraxellales</taxon>
        <taxon>Moraxellaceae</taxon>
        <taxon>Acinetobacter</taxon>
    </lineage>
</organism>
<dbReference type="AlphaFoldDB" id="S3MWF0"/>
<dbReference type="Proteomes" id="UP000014568">
    <property type="component" value="Unassembled WGS sequence"/>
</dbReference>
<comment type="caution">
    <text evidence="1">The sequence shown here is derived from an EMBL/GenBank/DDBJ whole genome shotgun (WGS) entry which is preliminary data.</text>
</comment>
<gene>
    <name evidence="1" type="ORF">F945_02165</name>
</gene>
<keyword evidence="2" id="KW-1185">Reference proteome</keyword>